<feature type="compositionally biased region" description="Polar residues" evidence="1">
    <location>
        <begin position="186"/>
        <end position="197"/>
    </location>
</feature>
<keyword evidence="3" id="KW-1185">Reference proteome</keyword>
<dbReference type="EMBL" id="LGRX02001984">
    <property type="protein sequence ID" value="KAK3285047.1"/>
    <property type="molecule type" value="Genomic_DNA"/>
</dbReference>
<evidence type="ECO:0000256" key="1">
    <source>
        <dbReference type="SAM" id="MobiDB-lite"/>
    </source>
</evidence>
<comment type="caution">
    <text evidence="2">The sequence shown here is derived from an EMBL/GenBank/DDBJ whole genome shotgun (WGS) entry which is preliminary data.</text>
</comment>
<accession>A0AAE0LH65</accession>
<name>A0AAE0LH65_9CHLO</name>
<organism evidence="2 3">
    <name type="scientific">Cymbomonas tetramitiformis</name>
    <dbReference type="NCBI Taxonomy" id="36881"/>
    <lineage>
        <taxon>Eukaryota</taxon>
        <taxon>Viridiplantae</taxon>
        <taxon>Chlorophyta</taxon>
        <taxon>Pyramimonadophyceae</taxon>
        <taxon>Pyramimonadales</taxon>
        <taxon>Pyramimonadaceae</taxon>
        <taxon>Cymbomonas</taxon>
    </lineage>
</organism>
<feature type="region of interest" description="Disordered" evidence="1">
    <location>
        <begin position="233"/>
        <end position="309"/>
    </location>
</feature>
<gene>
    <name evidence="2" type="ORF">CYMTET_7330</name>
</gene>
<feature type="region of interest" description="Disordered" evidence="1">
    <location>
        <begin position="177"/>
        <end position="205"/>
    </location>
</feature>
<dbReference type="Proteomes" id="UP001190700">
    <property type="component" value="Unassembled WGS sequence"/>
</dbReference>
<proteinExistence type="predicted"/>
<dbReference type="AlphaFoldDB" id="A0AAE0LH65"/>
<feature type="compositionally biased region" description="Basic and acidic residues" evidence="1">
    <location>
        <begin position="286"/>
        <end position="300"/>
    </location>
</feature>
<sequence length="309" mass="32998">MLMMDAVLPGAETPISPPSPASLEKKTASKKRVQKGHATPPSELLPGPSHSQLHTALHAAADRALLVAQHAREAESLNIHHCRPAKPLKARIHLDGGIEEITLQGRGKKLQSEASSLKARAAGTWAPHFPKLNWALVAQLDRCGARSGGLVQAKDGLEHIAAQDELEDLAMRRPARRLMNKDKQGKATSALRTNDTANAPAGGSAAEVGGFPWERRNVDALANAAALIDSQLRKEGAPASGEKGGNPRSQAPKNPPPLAKRVGQQKAKQDASFPFVNPPVARKKKTDAAPSKEKFTRQMRDGPNFLIGM</sequence>
<protein>
    <submittedName>
        <fullName evidence="2">Uncharacterized protein</fullName>
    </submittedName>
</protein>
<reference evidence="2 3" key="1">
    <citation type="journal article" date="2015" name="Genome Biol. Evol.">
        <title>Comparative Genomics of a Bacterivorous Green Alga Reveals Evolutionary Causalities and Consequences of Phago-Mixotrophic Mode of Nutrition.</title>
        <authorList>
            <person name="Burns J.A."/>
            <person name="Paasch A."/>
            <person name="Narechania A."/>
            <person name="Kim E."/>
        </authorList>
    </citation>
    <scope>NUCLEOTIDE SEQUENCE [LARGE SCALE GENOMIC DNA]</scope>
    <source>
        <strain evidence="2 3">PLY_AMNH</strain>
    </source>
</reference>
<feature type="region of interest" description="Disordered" evidence="1">
    <location>
        <begin position="1"/>
        <end position="50"/>
    </location>
</feature>
<evidence type="ECO:0000313" key="3">
    <source>
        <dbReference type="Proteomes" id="UP001190700"/>
    </source>
</evidence>
<evidence type="ECO:0000313" key="2">
    <source>
        <dbReference type="EMBL" id="KAK3285047.1"/>
    </source>
</evidence>